<dbReference type="EMBL" id="MU253864">
    <property type="protein sequence ID" value="KAG9245120.1"/>
    <property type="molecule type" value="Genomic_DNA"/>
</dbReference>
<organism evidence="2 3">
    <name type="scientific">Calycina marina</name>
    <dbReference type="NCBI Taxonomy" id="1763456"/>
    <lineage>
        <taxon>Eukaryota</taxon>
        <taxon>Fungi</taxon>
        <taxon>Dikarya</taxon>
        <taxon>Ascomycota</taxon>
        <taxon>Pezizomycotina</taxon>
        <taxon>Leotiomycetes</taxon>
        <taxon>Helotiales</taxon>
        <taxon>Pezizellaceae</taxon>
        <taxon>Calycina</taxon>
    </lineage>
</organism>
<dbReference type="AlphaFoldDB" id="A0A9P7Z572"/>
<keyword evidence="1" id="KW-0479">Metal-binding</keyword>
<keyword evidence="1" id="KW-0004">4Fe-4S</keyword>
<reference evidence="2" key="1">
    <citation type="journal article" date="2021" name="IMA Fungus">
        <title>Genomic characterization of three marine fungi, including Emericellopsis atlantica sp. nov. with signatures of a generalist lifestyle and marine biomass degradation.</title>
        <authorList>
            <person name="Hagestad O.C."/>
            <person name="Hou L."/>
            <person name="Andersen J.H."/>
            <person name="Hansen E.H."/>
            <person name="Altermark B."/>
            <person name="Li C."/>
            <person name="Kuhnert E."/>
            <person name="Cox R.J."/>
            <person name="Crous P.W."/>
            <person name="Spatafora J.W."/>
            <person name="Lail K."/>
            <person name="Amirebrahimi M."/>
            <person name="Lipzen A."/>
            <person name="Pangilinan J."/>
            <person name="Andreopoulos W."/>
            <person name="Hayes R.D."/>
            <person name="Ng V."/>
            <person name="Grigoriev I.V."/>
            <person name="Jackson S.A."/>
            <person name="Sutton T.D.S."/>
            <person name="Dobson A.D.W."/>
            <person name="Rama T."/>
        </authorList>
    </citation>
    <scope>NUCLEOTIDE SEQUENCE</scope>
    <source>
        <strain evidence="2">TRa3180A</strain>
    </source>
</reference>
<keyword evidence="3" id="KW-1185">Reference proteome</keyword>
<dbReference type="Gene3D" id="3.20.20.70">
    <property type="entry name" value="Aldolase class I"/>
    <property type="match status" value="1"/>
</dbReference>
<keyword evidence="1" id="KW-0408">Iron</keyword>
<dbReference type="InterPro" id="IPR003739">
    <property type="entry name" value="Lys_aminomutase/Glu_NH3_mut"/>
</dbReference>
<sequence>MAIRMTPHIVSRIDRSSPIEDPLRSQFIPLKSDFIPDHPELNGNIVHQYPDKMATKAQIRSQIDIKGLCVAPSRTVDSNNTWTDALFGLSNHGKQMGKEYLHTHSNHPNEISWVTTEKTQKLFQTGVRACNQPMLLRGINDTVSVLSAPIRELIDNHVDPYYVYQCNMAPGIDNIRTLLSTIHELQHQIRGSIGGYSMPQFVVNLPGGGGKRLAADYLTYNHDTGLPTWKAP</sequence>
<dbReference type="PANTHER" id="PTHR30538:SF0">
    <property type="entry name" value="L-LYSINE 2,3-AMINOMUTASE AQ_1632-RELATED"/>
    <property type="match status" value="1"/>
</dbReference>
<evidence type="ECO:0000313" key="2">
    <source>
        <dbReference type="EMBL" id="KAG9245120.1"/>
    </source>
</evidence>
<dbReference type="OrthoDB" id="5396721at2759"/>
<evidence type="ECO:0000256" key="1">
    <source>
        <dbReference type="ARBA" id="ARBA00022485"/>
    </source>
</evidence>
<dbReference type="GO" id="GO:0051539">
    <property type="term" value="F:4 iron, 4 sulfur cluster binding"/>
    <property type="evidence" value="ECO:0007669"/>
    <property type="project" value="UniProtKB-KW"/>
</dbReference>
<dbReference type="InterPro" id="IPR013785">
    <property type="entry name" value="Aldolase_TIM"/>
</dbReference>
<proteinExistence type="predicted"/>
<evidence type="ECO:0000313" key="3">
    <source>
        <dbReference type="Proteomes" id="UP000887226"/>
    </source>
</evidence>
<protein>
    <submittedName>
        <fullName evidence="2">Uncharacterized protein</fullName>
    </submittedName>
</protein>
<accession>A0A9P7Z572</accession>
<gene>
    <name evidence="2" type="ORF">BJ878DRAFT_534116</name>
</gene>
<comment type="caution">
    <text evidence="2">The sequence shown here is derived from an EMBL/GenBank/DDBJ whole genome shotgun (WGS) entry which is preliminary data.</text>
</comment>
<name>A0A9P7Z572_9HELO</name>
<dbReference type="Proteomes" id="UP000887226">
    <property type="component" value="Unassembled WGS sequence"/>
</dbReference>
<keyword evidence="1" id="KW-0411">Iron-sulfur</keyword>
<dbReference type="PANTHER" id="PTHR30538">
    <property type="entry name" value="LYSINE 2,3-AMINOMUTASE-RELATED"/>
    <property type="match status" value="1"/>
</dbReference>